<feature type="compositionally biased region" description="Basic and acidic residues" evidence="1">
    <location>
        <begin position="61"/>
        <end position="115"/>
    </location>
</feature>
<comment type="caution">
    <text evidence="2">The sequence shown here is derived from an EMBL/GenBank/DDBJ whole genome shotgun (WGS) entry which is preliminary data.</text>
</comment>
<evidence type="ECO:0000313" key="3">
    <source>
        <dbReference type="Proteomes" id="UP001177670"/>
    </source>
</evidence>
<accession>A0AA40KVQ8</accession>
<name>A0AA40KVQ8_9HYME</name>
<protein>
    <submittedName>
        <fullName evidence="2">Uncharacterized protein</fullName>
    </submittedName>
</protein>
<feature type="region of interest" description="Disordered" evidence="1">
    <location>
        <begin position="14"/>
        <end position="115"/>
    </location>
</feature>
<feature type="region of interest" description="Disordered" evidence="1">
    <location>
        <begin position="235"/>
        <end position="265"/>
    </location>
</feature>
<evidence type="ECO:0000313" key="2">
    <source>
        <dbReference type="EMBL" id="KAK1134579.1"/>
    </source>
</evidence>
<keyword evidence="3" id="KW-1185">Reference proteome</keyword>
<reference evidence="2" key="1">
    <citation type="submission" date="2021-10" db="EMBL/GenBank/DDBJ databases">
        <title>Melipona bicolor Genome sequencing and assembly.</title>
        <authorList>
            <person name="Araujo N.S."/>
            <person name="Arias M.C."/>
        </authorList>
    </citation>
    <scope>NUCLEOTIDE SEQUENCE</scope>
    <source>
        <strain evidence="2">USP_2M_L1-L4_2017</strain>
        <tissue evidence="2">Whole body</tissue>
    </source>
</reference>
<proteinExistence type="predicted"/>
<dbReference type="EMBL" id="JAHYIQ010000002">
    <property type="protein sequence ID" value="KAK1134579.1"/>
    <property type="molecule type" value="Genomic_DNA"/>
</dbReference>
<sequence length="307" mass="34437">MHRAFEGGCVGIEKASTLGEDATAGKGEGEGKQRYAERCSEAWNCRRTPRRETQRGSSEALKGERRGNERSALRETKRGEVGRRDTDGAEGEKGKGKDERRKTKDERRKTREGRNVEKIGSLGPWDISRCRDAGMRVHLVLRLSHREEMLSVSHKHAEYTSVKRAEAEAENDLLRRPLSVVDVTTVSPNGISSFYRYCEITNWKLEKKYGRNVVLQQVLGFVLWIESAGLTKSASRLSGSVGPAGHTESAAGKERNGEDKIGHYQRTTSPLHSKTVLLLYATMRRDNRDMVCKAGVIKHNVIVRCTQ</sequence>
<organism evidence="2 3">
    <name type="scientific">Melipona bicolor</name>
    <dbReference type="NCBI Taxonomy" id="60889"/>
    <lineage>
        <taxon>Eukaryota</taxon>
        <taxon>Metazoa</taxon>
        <taxon>Ecdysozoa</taxon>
        <taxon>Arthropoda</taxon>
        <taxon>Hexapoda</taxon>
        <taxon>Insecta</taxon>
        <taxon>Pterygota</taxon>
        <taxon>Neoptera</taxon>
        <taxon>Endopterygota</taxon>
        <taxon>Hymenoptera</taxon>
        <taxon>Apocrita</taxon>
        <taxon>Aculeata</taxon>
        <taxon>Apoidea</taxon>
        <taxon>Anthophila</taxon>
        <taxon>Apidae</taxon>
        <taxon>Melipona</taxon>
    </lineage>
</organism>
<feature type="compositionally biased region" description="Basic and acidic residues" evidence="1">
    <location>
        <begin position="27"/>
        <end position="40"/>
    </location>
</feature>
<evidence type="ECO:0000256" key="1">
    <source>
        <dbReference type="SAM" id="MobiDB-lite"/>
    </source>
</evidence>
<dbReference type="AlphaFoldDB" id="A0AA40KVQ8"/>
<dbReference type="Proteomes" id="UP001177670">
    <property type="component" value="Unassembled WGS sequence"/>
</dbReference>
<gene>
    <name evidence="2" type="ORF">K0M31_007361</name>
</gene>
<feature type="compositionally biased region" description="Basic and acidic residues" evidence="1">
    <location>
        <begin position="251"/>
        <end position="262"/>
    </location>
</feature>